<dbReference type="AlphaFoldDB" id="A0A6I8LGY3"/>
<protein>
    <submittedName>
        <fullName evidence="1">Uncharacterized protein</fullName>
    </submittedName>
</protein>
<sequence>MEAFLRDFTAAQSSRGPYRRATAAELAAAEAGFAALLDQAPHDLDELGFSVEDGSLVRQEPDSERAWGLYALDRSAPPSLVVEAPHASSDLRTELIGLELFRRTPGAILAVGGAHRRREDPAHDTGTVFHVVTTLLARRGLPQVQLHGFNDTTLISADVVVSAGAAETGDAARRAADRLADAGFRVCRAWAEPCRGLAGTTNVQSQAAGGTPFLHVELSRTVRETRRDDVVRALVEADLRKP</sequence>
<gene>
    <name evidence="1" type="ORF">AA23TX_01384</name>
</gene>
<dbReference type="RefSeq" id="WP_155541711.1">
    <property type="nucleotide sequence ID" value="NZ_CABVGP010000001.1"/>
</dbReference>
<reference evidence="1 2" key="1">
    <citation type="submission" date="2019-09" db="EMBL/GenBank/DDBJ databases">
        <authorList>
            <person name="Leyn A S."/>
        </authorList>
    </citation>
    <scope>NUCLEOTIDE SEQUENCE [LARGE SCALE GENOMIC DNA]</scope>
    <source>
        <strain evidence="1">AA231_1</strain>
    </source>
</reference>
<keyword evidence="2" id="KW-1185">Reference proteome</keyword>
<evidence type="ECO:0000313" key="1">
    <source>
        <dbReference type="EMBL" id="VVJ16363.1"/>
    </source>
</evidence>
<accession>A0A6I8LGY3</accession>
<evidence type="ECO:0000313" key="2">
    <source>
        <dbReference type="Proteomes" id="UP000399805"/>
    </source>
</evidence>
<name>A0A6I8LGY3_9PSEU</name>
<dbReference type="EMBL" id="CABVGP010000001">
    <property type="protein sequence ID" value="VVJ16363.1"/>
    <property type="molecule type" value="Genomic_DNA"/>
</dbReference>
<proteinExistence type="predicted"/>
<organism evidence="1 2">
    <name type="scientific">Amycolatopsis camponoti</name>
    <dbReference type="NCBI Taxonomy" id="2606593"/>
    <lineage>
        <taxon>Bacteria</taxon>
        <taxon>Bacillati</taxon>
        <taxon>Actinomycetota</taxon>
        <taxon>Actinomycetes</taxon>
        <taxon>Pseudonocardiales</taxon>
        <taxon>Pseudonocardiaceae</taxon>
        <taxon>Amycolatopsis</taxon>
    </lineage>
</organism>
<dbReference type="Proteomes" id="UP000399805">
    <property type="component" value="Unassembled WGS sequence"/>
</dbReference>